<dbReference type="OrthoDB" id="1752161at2759"/>
<protein>
    <submittedName>
        <fullName evidence="2">Uncharacterized protein</fullName>
    </submittedName>
</protein>
<name>A0A5J5AGV3_9ASTE</name>
<reference evidence="2 3" key="1">
    <citation type="submission" date="2019-09" db="EMBL/GenBank/DDBJ databases">
        <title>A chromosome-level genome assembly of the Chinese tupelo Nyssa sinensis.</title>
        <authorList>
            <person name="Yang X."/>
            <person name="Kang M."/>
            <person name="Yang Y."/>
            <person name="Xiong H."/>
            <person name="Wang M."/>
            <person name="Zhang Z."/>
            <person name="Wang Z."/>
            <person name="Wu H."/>
            <person name="Ma T."/>
            <person name="Liu J."/>
            <person name="Xi Z."/>
        </authorList>
    </citation>
    <scope>NUCLEOTIDE SEQUENCE [LARGE SCALE GENOMIC DNA]</scope>
    <source>
        <strain evidence="2">J267</strain>
        <tissue evidence="2">Leaf</tissue>
    </source>
</reference>
<evidence type="ECO:0000313" key="2">
    <source>
        <dbReference type="EMBL" id="KAA8529820.1"/>
    </source>
</evidence>
<proteinExistence type="predicted"/>
<evidence type="ECO:0000313" key="3">
    <source>
        <dbReference type="Proteomes" id="UP000325577"/>
    </source>
</evidence>
<feature type="region of interest" description="Disordered" evidence="1">
    <location>
        <begin position="81"/>
        <end position="145"/>
    </location>
</feature>
<organism evidence="2 3">
    <name type="scientific">Nyssa sinensis</name>
    <dbReference type="NCBI Taxonomy" id="561372"/>
    <lineage>
        <taxon>Eukaryota</taxon>
        <taxon>Viridiplantae</taxon>
        <taxon>Streptophyta</taxon>
        <taxon>Embryophyta</taxon>
        <taxon>Tracheophyta</taxon>
        <taxon>Spermatophyta</taxon>
        <taxon>Magnoliopsida</taxon>
        <taxon>eudicotyledons</taxon>
        <taxon>Gunneridae</taxon>
        <taxon>Pentapetalae</taxon>
        <taxon>asterids</taxon>
        <taxon>Cornales</taxon>
        <taxon>Nyssaceae</taxon>
        <taxon>Nyssa</taxon>
    </lineage>
</organism>
<feature type="compositionally biased region" description="Basic and acidic residues" evidence="1">
    <location>
        <begin position="12"/>
        <end position="23"/>
    </location>
</feature>
<feature type="compositionally biased region" description="Polar residues" evidence="1">
    <location>
        <begin position="124"/>
        <end position="139"/>
    </location>
</feature>
<dbReference type="Proteomes" id="UP000325577">
    <property type="component" value="Linkage Group LG20"/>
</dbReference>
<gene>
    <name evidence="2" type="ORF">F0562_034354</name>
</gene>
<sequence length="145" mass="16571">MANRARPGINTNHDKDAREDPGRIERMLNEFIREIRQQNRENGRNNSESYSEIVNMALIAKKNNEEYVKAQNQRKRAYIAEKMAEGSSKKTGENSNKRREISKGQAKEPDQDKPDKCQRCGGSTEMTNVGGTRELTSNVARRDTK</sequence>
<dbReference type="AlphaFoldDB" id="A0A5J5AGV3"/>
<evidence type="ECO:0000256" key="1">
    <source>
        <dbReference type="SAM" id="MobiDB-lite"/>
    </source>
</evidence>
<dbReference type="EMBL" id="CM018044">
    <property type="protein sequence ID" value="KAA8529820.1"/>
    <property type="molecule type" value="Genomic_DNA"/>
</dbReference>
<keyword evidence="3" id="KW-1185">Reference proteome</keyword>
<accession>A0A5J5AGV3</accession>
<feature type="compositionally biased region" description="Basic and acidic residues" evidence="1">
    <location>
        <begin position="81"/>
        <end position="118"/>
    </location>
</feature>
<feature type="region of interest" description="Disordered" evidence="1">
    <location>
        <begin position="1"/>
        <end position="23"/>
    </location>
</feature>